<dbReference type="PROSITE" id="PS01005">
    <property type="entry name" value="FORMATE_NITRITE_TP_1"/>
    <property type="match status" value="1"/>
</dbReference>
<keyword evidence="4 6" id="KW-0472">Membrane</keyword>
<dbReference type="InterPro" id="IPR000292">
    <property type="entry name" value="For/NO2_transpt"/>
</dbReference>
<feature type="transmembrane region" description="Helical" evidence="6">
    <location>
        <begin position="181"/>
        <end position="205"/>
    </location>
</feature>
<dbReference type="AlphaFoldDB" id="A0A1I0G003"/>
<keyword evidence="2 6" id="KW-0812">Transmembrane</keyword>
<evidence type="ECO:0000256" key="4">
    <source>
        <dbReference type="ARBA" id="ARBA00023136"/>
    </source>
</evidence>
<proteinExistence type="inferred from homology"/>
<reference evidence="8" key="1">
    <citation type="submission" date="2016-10" db="EMBL/GenBank/DDBJ databases">
        <authorList>
            <person name="Varghese N."/>
            <person name="Submissions S."/>
        </authorList>
    </citation>
    <scope>NUCLEOTIDE SEQUENCE [LARGE SCALE GENOMIC DNA]</scope>
    <source>
        <strain evidence="8">DSM 1551</strain>
    </source>
</reference>
<feature type="transmembrane region" description="Helical" evidence="6">
    <location>
        <begin position="152"/>
        <end position="169"/>
    </location>
</feature>
<evidence type="ECO:0000256" key="5">
    <source>
        <dbReference type="ARBA" id="ARBA00049660"/>
    </source>
</evidence>
<evidence type="ECO:0000256" key="1">
    <source>
        <dbReference type="ARBA" id="ARBA00004141"/>
    </source>
</evidence>
<dbReference type="GeneID" id="78288830"/>
<dbReference type="Pfam" id="PF01226">
    <property type="entry name" value="Form_Nir_trans"/>
    <property type="match status" value="1"/>
</dbReference>
<evidence type="ECO:0000256" key="3">
    <source>
        <dbReference type="ARBA" id="ARBA00022989"/>
    </source>
</evidence>
<dbReference type="RefSeq" id="WP_092354756.1">
    <property type="nucleotide sequence ID" value="NZ_FOIN01000024.1"/>
</dbReference>
<gene>
    <name evidence="7" type="ORF">SAMN04489758_12415</name>
</gene>
<dbReference type="PANTHER" id="PTHR30520:SF8">
    <property type="entry name" value="NITRITE TRANSPORTER NIRC"/>
    <property type="match status" value="1"/>
</dbReference>
<feature type="transmembrane region" description="Helical" evidence="6">
    <location>
        <begin position="24"/>
        <end position="49"/>
    </location>
</feature>
<dbReference type="OrthoDB" id="9786493at2"/>
<feature type="transmembrane region" description="Helical" evidence="6">
    <location>
        <begin position="55"/>
        <end position="80"/>
    </location>
</feature>
<organism evidence="7 8">
    <name type="scientific">Thomasclavelia cocleata</name>
    <dbReference type="NCBI Taxonomy" id="69824"/>
    <lineage>
        <taxon>Bacteria</taxon>
        <taxon>Bacillati</taxon>
        <taxon>Bacillota</taxon>
        <taxon>Erysipelotrichia</taxon>
        <taxon>Erysipelotrichales</taxon>
        <taxon>Coprobacillaceae</taxon>
        <taxon>Thomasclavelia</taxon>
    </lineage>
</organism>
<evidence type="ECO:0000313" key="7">
    <source>
        <dbReference type="EMBL" id="SET64138.1"/>
    </source>
</evidence>
<feature type="transmembrane region" description="Helical" evidence="6">
    <location>
        <begin position="101"/>
        <end position="124"/>
    </location>
</feature>
<protein>
    <submittedName>
        <fullName evidence="7">Nitrite transporter NirC</fullName>
    </submittedName>
</protein>
<keyword evidence="8" id="KW-1185">Reference proteome</keyword>
<dbReference type="EMBL" id="FOIN01000024">
    <property type="protein sequence ID" value="SET64138.1"/>
    <property type="molecule type" value="Genomic_DNA"/>
</dbReference>
<dbReference type="PANTHER" id="PTHR30520">
    <property type="entry name" value="FORMATE TRANSPORTER-RELATED"/>
    <property type="match status" value="1"/>
</dbReference>
<evidence type="ECO:0000256" key="6">
    <source>
        <dbReference type="SAM" id="Phobius"/>
    </source>
</evidence>
<dbReference type="InterPro" id="IPR024002">
    <property type="entry name" value="For/NO2_transpt_CS"/>
</dbReference>
<dbReference type="GO" id="GO:0015499">
    <property type="term" value="F:formate transmembrane transporter activity"/>
    <property type="evidence" value="ECO:0007669"/>
    <property type="project" value="TreeGrafter"/>
</dbReference>
<dbReference type="InterPro" id="IPR023271">
    <property type="entry name" value="Aquaporin-like"/>
</dbReference>
<evidence type="ECO:0000256" key="2">
    <source>
        <dbReference type="ARBA" id="ARBA00022692"/>
    </source>
</evidence>
<evidence type="ECO:0000313" key="8">
    <source>
        <dbReference type="Proteomes" id="UP000198558"/>
    </source>
</evidence>
<sequence length="252" mass="27534">MSFEMLSDLGIKKYEMCRDEPGRFLARSVVAGLYLGLATILSTTLGTLLFQNNLIASKIAVAGSFGIGLVIIVILGSELFTGNCFTTMIPVYGKKLKFRQIIPMWIVCYIGNFIGISLICILFVKSGSNHDLFLTYIESVVSGKLTFDVIELFIKGVLCNFIVCVGAYVGMKMQDDTAKTIIMMIVVMAFVLPGFEHSIANMGYFTLGVTELGTSFDWSSLPLHMFISTLGNIAGGGILLGLPLYLMIKPKK</sequence>
<accession>A0A1I0G003</accession>
<name>A0A1I0G003_9FIRM</name>
<keyword evidence="3 6" id="KW-1133">Transmembrane helix</keyword>
<comment type="similarity">
    <text evidence="5">Belongs to the FNT transporter (TC 1.A.16) family.</text>
</comment>
<feature type="transmembrane region" description="Helical" evidence="6">
    <location>
        <begin position="225"/>
        <end position="248"/>
    </location>
</feature>
<dbReference type="Gene3D" id="1.20.1080.10">
    <property type="entry name" value="Glycerol uptake facilitator protein"/>
    <property type="match status" value="1"/>
</dbReference>
<comment type="subcellular location">
    <subcellularLocation>
        <location evidence="1">Membrane</location>
        <topology evidence="1">Multi-pass membrane protein</topology>
    </subcellularLocation>
</comment>
<dbReference type="Proteomes" id="UP000198558">
    <property type="component" value="Unassembled WGS sequence"/>
</dbReference>
<dbReference type="GO" id="GO:0005886">
    <property type="term" value="C:plasma membrane"/>
    <property type="evidence" value="ECO:0007669"/>
    <property type="project" value="TreeGrafter"/>
</dbReference>